<dbReference type="AlphaFoldDB" id="A0A969W8Q8"/>
<proteinExistence type="predicted"/>
<dbReference type="RefSeq" id="WP_168146815.1">
    <property type="nucleotide sequence ID" value="NZ_JAAVXB010000002.1"/>
</dbReference>
<dbReference type="EMBL" id="JAAVXB010000002">
    <property type="protein sequence ID" value="NKF21558.1"/>
    <property type="molecule type" value="Genomic_DNA"/>
</dbReference>
<reference evidence="1" key="1">
    <citation type="submission" date="2020-03" db="EMBL/GenBank/DDBJ databases">
        <title>Solimonas marina sp. nov., isolated from deep seawater of the Pacific Ocean.</title>
        <authorList>
            <person name="Liu X."/>
            <person name="Lai Q."/>
            <person name="Sun F."/>
            <person name="Gai Y."/>
            <person name="Li G."/>
            <person name="Shao Z."/>
        </authorList>
    </citation>
    <scope>NUCLEOTIDE SEQUENCE</scope>
    <source>
        <strain evidence="1">C16B3</strain>
    </source>
</reference>
<evidence type="ECO:0000313" key="1">
    <source>
        <dbReference type="EMBL" id="NKF21558.1"/>
    </source>
</evidence>
<comment type="caution">
    <text evidence="1">The sequence shown here is derived from an EMBL/GenBank/DDBJ whole genome shotgun (WGS) entry which is preliminary data.</text>
</comment>
<dbReference type="Proteomes" id="UP000653472">
    <property type="component" value="Unassembled WGS sequence"/>
</dbReference>
<sequence>MTKRAADAVYARVTDDGSFVAADQISRNHLRRKRIRRNALVRLVVSQPRDYSQWKKAHGLGTYMAINLDDFDQFVMENGKVDSHGALKKLQALSGVECDEYTVTVEGGMQAIVRVPRSLAFDEMDETMFQAAYKGFCDYLIRTYWHDLEQWQIEEASRLVGSGS</sequence>
<organism evidence="1 2">
    <name type="scientific">Solimonas marina</name>
    <dbReference type="NCBI Taxonomy" id="2714601"/>
    <lineage>
        <taxon>Bacteria</taxon>
        <taxon>Pseudomonadati</taxon>
        <taxon>Pseudomonadota</taxon>
        <taxon>Gammaproteobacteria</taxon>
        <taxon>Nevskiales</taxon>
        <taxon>Nevskiaceae</taxon>
        <taxon>Solimonas</taxon>
    </lineage>
</organism>
<name>A0A969W8Q8_9GAMM</name>
<keyword evidence="2" id="KW-1185">Reference proteome</keyword>
<evidence type="ECO:0000313" key="2">
    <source>
        <dbReference type="Proteomes" id="UP000653472"/>
    </source>
</evidence>
<protein>
    <submittedName>
        <fullName evidence="1">DUF1367 family protein</fullName>
    </submittedName>
</protein>
<gene>
    <name evidence="1" type="ORF">G7Y82_04455</name>
</gene>
<accession>A0A969W8Q8</accession>